<dbReference type="AlphaFoldDB" id="A0A3P7NTK0"/>
<feature type="compositionally biased region" description="Acidic residues" evidence="1">
    <location>
        <begin position="103"/>
        <end position="112"/>
    </location>
</feature>
<name>A0A3P7NTK0_CYLGO</name>
<dbReference type="EMBL" id="UYRV01123099">
    <property type="protein sequence ID" value="VDN33611.1"/>
    <property type="molecule type" value="Genomic_DNA"/>
</dbReference>
<proteinExistence type="predicted"/>
<gene>
    <name evidence="2" type="ORF">CGOC_LOCUS12433</name>
</gene>
<evidence type="ECO:0000313" key="3">
    <source>
        <dbReference type="Proteomes" id="UP000271889"/>
    </source>
</evidence>
<organism evidence="2 3">
    <name type="scientific">Cylicostephanus goldi</name>
    <name type="common">Nematode worm</name>
    <dbReference type="NCBI Taxonomy" id="71465"/>
    <lineage>
        <taxon>Eukaryota</taxon>
        <taxon>Metazoa</taxon>
        <taxon>Ecdysozoa</taxon>
        <taxon>Nematoda</taxon>
        <taxon>Chromadorea</taxon>
        <taxon>Rhabditida</taxon>
        <taxon>Rhabditina</taxon>
        <taxon>Rhabditomorpha</taxon>
        <taxon>Strongyloidea</taxon>
        <taxon>Strongylidae</taxon>
        <taxon>Cylicostephanus</taxon>
    </lineage>
</organism>
<protein>
    <submittedName>
        <fullName evidence="2">Uncharacterized protein</fullName>
    </submittedName>
</protein>
<reference evidence="2 3" key="1">
    <citation type="submission" date="2018-11" db="EMBL/GenBank/DDBJ databases">
        <authorList>
            <consortium name="Pathogen Informatics"/>
        </authorList>
    </citation>
    <scope>NUCLEOTIDE SEQUENCE [LARGE SCALE GENOMIC DNA]</scope>
</reference>
<feature type="region of interest" description="Disordered" evidence="1">
    <location>
        <begin position="88"/>
        <end position="112"/>
    </location>
</feature>
<sequence>MRVPIYGIVNCYNTHSHRLPNRIFRFTVSPSKKTSPKNIPFWKRLLSTTTVAPKPIEQVTEGSIEEEEERLLLMKTTSEPFIEEVDETEEIQETTVPYSAEETTPEEDALTT</sequence>
<evidence type="ECO:0000256" key="1">
    <source>
        <dbReference type="SAM" id="MobiDB-lite"/>
    </source>
</evidence>
<evidence type="ECO:0000313" key="2">
    <source>
        <dbReference type="EMBL" id="VDN33611.1"/>
    </source>
</evidence>
<dbReference type="Proteomes" id="UP000271889">
    <property type="component" value="Unassembled WGS sequence"/>
</dbReference>
<keyword evidence="3" id="KW-1185">Reference proteome</keyword>
<accession>A0A3P7NTK0</accession>